<keyword evidence="1" id="KW-0802">TPR repeat</keyword>
<sequence>MSTGVANQAYSGLADDLTRAEGLLVAGRDEDAEKLLSSLAEDAEEYVDRNCHTTDKVQWFSFPTLFERLCYRRVENDPRELYDVGEPLDRLYADLGLACVRLGDYARATEALKQAVRWNPMECAYRLNLADLYLTNGDEREFLALSFSVFERASNAQHLVRAYLNFARHYERTGQAELRAACLRCARRLEMPSEQLEAELDAVKGTDADPDSLDDARAQQILAEEGLPEGANAEVAVCLLMCASDAAEVGDKNLATDLTVRARDLIGAPAASALIQLIHETDEEADTHA</sequence>
<accession>A0A9D1HXT8</accession>
<evidence type="ECO:0008006" key="4">
    <source>
        <dbReference type="Google" id="ProtNLM"/>
    </source>
</evidence>
<dbReference type="SUPFAM" id="SSF48452">
    <property type="entry name" value="TPR-like"/>
    <property type="match status" value="1"/>
</dbReference>
<reference evidence="2" key="2">
    <citation type="journal article" date="2021" name="PeerJ">
        <title>Extensive microbial diversity within the chicken gut microbiome revealed by metagenomics and culture.</title>
        <authorList>
            <person name="Gilroy R."/>
            <person name="Ravi A."/>
            <person name="Getino M."/>
            <person name="Pursley I."/>
            <person name="Horton D.L."/>
            <person name="Alikhan N.F."/>
            <person name="Baker D."/>
            <person name="Gharbi K."/>
            <person name="Hall N."/>
            <person name="Watson M."/>
            <person name="Adriaenssens E.M."/>
            <person name="Foster-Nyarko E."/>
            <person name="Jarju S."/>
            <person name="Secka A."/>
            <person name="Antonio M."/>
            <person name="Oren A."/>
            <person name="Chaudhuri R.R."/>
            <person name="La Ragione R."/>
            <person name="Hildebrand F."/>
            <person name="Pallen M.J."/>
        </authorList>
    </citation>
    <scope>NUCLEOTIDE SEQUENCE</scope>
    <source>
        <strain evidence="2">ChiHjej12B11-29160</strain>
    </source>
</reference>
<protein>
    <recommendedName>
        <fullName evidence="4">Tetratricopeptide repeat protein</fullName>
    </recommendedName>
</protein>
<dbReference type="EMBL" id="DVMQ01000018">
    <property type="protein sequence ID" value="HIU24551.1"/>
    <property type="molecule type" value="Genomic_DNA"/>
</dbReference>
<dbReference type="Gene3D" id="1.25.40.10">
    <property type="entry name" value="Tetratricopeptide repeat domain"/>
    <property type="match status" value="1"/>
</dbReference>
<dbReference type="PROSITE" id="PS50005">
    <property type="entry name" value="TPR"/>
    <property type="match status" value="1"/>
</dbReference>
<feature type="repeat" description="TPR" evidence="1">
    <location>
        <begin position="89"/>
        <end position="122"/>
    </location>
</feature>
<reference evidence="2" key="1">
    <citation type="submission" date="2020-10" db="EMBL/GenBank/DDBJ databases">
        <authorList>
            <person name="Gilroy R."/>
        </authorList>
    </citation>
    <scope>NUCLEOTIDE SEQUENCE</scope>
    <source>
        <strain evidence="2">ChiHjej12B11-29160</strain>
    </source>
</reference>
<evidence type="ECO:0000313" key="3">
    <source>
        <dbReference type="Proteomes" id="UP000824078"/>
    </source>
</evidence>
<dbReference type="InterPro" id="IPR019734">
    <property type="entry name" value="TPR_rpt"/>
</dbReference>
<comment type="caution">
    <text evidence="2">The sequence shown here is derived from an EMBL/GenBank/DDBJ whole genome shotgun (WGS) entry which is preliminary data.</text>
</comment>
<dbReference type="InterPro" id="IPR011990">
    <property type="entry name" value="TPR-like_helical_dom_sf"/>
</dbReference>
<dbReference type="AlphaFoldDB" id="A0A9D1HXT8"/>
<evidence type="ECO:0000313" key="2">
    <source>
        <dbReference type="EMBL" id="HIU24551.1"/>
    </source>
</evidence>
<evidence type="ECO:0000256" key="1">
    <source>
        <dbReference type="PROSITE-ProRule" id="PRU00339"/>
    </source>
</evidence>
<gene>
    <name evidence="2" type="ORF">IAD17_06470</name>
</gene>
<proteinExistence type="predicted"/>
<dbReference type="Pfam" id="PF13181">
    <property type="entry name" value="TPR_8"/>
    <property type="match status" value="1"/>
</dbReference>
<name>A0A9D1HXT8_9ACTN</name>
<organism evidence="2 3">
    <name type="scientific">Candidatus Coprovicinus avistercoris</name>
    <dbReference type="NCBI Taxonomy" id="2840754"/>
    <lineage>
        <taxon>Bacteria</taxon>
        <taxon>Bacillati</taxon>
        <taxon>Actinomycetota</taxon>
        <taxon>Coriobacteriia</taxon>
        <taxon>Coriobacteriales</taxon>
        <taxon>Coriobacteriaceae</taxon>
        <taxon>Coriobacteriaceae incertae sedis</taxon>
        <taxon>Candidatus Coprovicinus</taxon>
    </lineage>
</organism>
<dbReference type="Proteomes" id="UP000824078">
    <property type="component" value="Unassembled WGS sequence"/>
</dbReference>